<evidence type="ECO:0000313" key="2">
    <source>
        <dbReference type="EMBL" id="QPV64552.1"/>
    </source>
</evidence>
<dbReference type="PROSITE" id="PS51819">
    <property type="entry name" value="VOC"/>
    <property type="match status" value="1"/>
</dbReference>
<dbReference type="KEGG" id="hlt:I7X12_08045"/>
<dbReference type="InterPro" id="IPR029068">
    <property type="entry name" value="Glyas_Bleomycin-R_OHBP_Dase"/>
</dbReference>
<dbReference type="InterPro" id="IPR041581">
    <property type="entry name" value="Glyoxalase_6"/>
</dbReference>
<reference evidence="2 3" key="1">
    <citation type="submission" date="2020-12" db="EMBL/GenBank/DDBJ databases">
        <title>Halosimplex halophilum sp. nov. and Halosimplex salinum sp. nov., two new members of the genus Halosimplex.</title>
        <authorList>
            <person name="Cui H.L."/>
        </authorList>
    </citation>
    <scope>NUCLEOTIDE SEQUENCE [LARGE SCALE GENOMIC DNA]</scope>
    <source>
        <strain evidence="2 3">YGH94</strain>
    </source>
</reference>
<dbReference type="PANTHER" id="PTHR35908:SF1">
    <property type="entry name" value="CONSERVED PROTEIN"/>
    <property type="match status" value="1"/>
</dbReference>
<organism evidence="2 3">
    <name type="scientific">Halosimplex litoreum</name>
    <dbReference type="NCBI Taxonomy" id="1198301"/>
    <lineage>
        <taxon>Archaea</taxon>
        <taxon>Methanobacteriati</taxon>
        <taxon>Methanobacteriota</taxon>
        <taxon>Stenosarchaea group</taxon>
        <taxon>Halobacteria</taxon>
        <taxon>Halobacteriales</taxon>
        <taxon>Haloarculaceae</taxon>
        <taxon>Halosimplex</taxon>
    </lineage>
</organism>
<accession>A0A7T3G1R5</accession>
<proteinExistence type="predicted"/>
<evidence type="ECO:0000313" key="3">
    <source>
        <dbReference type="Proteomes" id="UP000595001"/>
    </source>
</evidence>
<dbReference type="SUPFAM" id="SSF54593">
    <property type="entry name" value="Glyoxalase/Bleomycin resistance protein/Dihydroxybiphenyl dioxygenase"/>
    <property type="match status" value="1"/>
</dbReference>
<dbReference type="RefSeq" id="WP_198063320.1">
    <property type="nucleotide sequence ID" value="NZ_CP065856.1"/>
</dbReference>
<protein>
    <recommendedName>
        <fullName evidence="1">VOC domain-containing protein</fullName>
    </recommendedName>
</protein>
<sequence>MLEVESITFACTEPHELAAFWEAALDGERRDLPPSVDDTAIVDPAGDAPDLLFREAPRGTERDLPIHLDLSADDREAAVDRLVDLGASVRETKTERHETFTATWTVLEDPEGNGFCVSEYS</sequence>
<dbReference type="AlphaFoldDB" id="A0A7T3G1R5"/>
<dbReference type="EMBL" id="CP065856">
    <property type="protein sequence ID" value="QPV64552.1"/>
    <property type="molecule type" value="Genomic_DNA"/>
</dbReference>
<dbReference type="InterPro" id="IPR037523">
    <property type="entry name" value="VOC_core"/>
</dbReference>
<evidence type="ECO:0000259" key="1">
    <source>
        <dbReference type="PROSITE" id="PS51819"/>
    </source>
</evidence>
<gene>
    <name evidence="2" type="ORF">I7X12_08045</name>
</gene>
<dbReference type="PANTHER" id="PTHR35908">
    <property type="entry name" value="HYPOTHETICAL FUSION PROTEIN"/>
    <property type="match status" value="1"/>
</dbReference>
<dbReference type="Gene3D" id="3.10.180.10">
    <property type="entry name" value="2,3-Dihydroxybiphenyl 1,2-Dioxygenase, domain 1"/>
    <property type="match status" value="1"/>
</dbReference>
<name>A0A7T3G1R5_9EURY</name>
<keyword evidence="3" id="KW-1185">Reference proteome</keyword>
<feature type="domain" description="VOC" evidence="1">
    <location>
        <begin position="3"/>
        <end position="120"/>
    </location>
</feature>
<dbReference type="Proteomes" id="UP000595001">
    <property type="component" value="Chromosome"/>
</dbReference>
<dbReference type="GeneID" id="60588436"/>
<dbReference type="OrthoDB" id="225192at2157"/>
<dbReference type="Pfam" id="PF18029">
    <property type="entry name" value="Glyoxalase_6"/>
    <property type="match status" value="1"/>
</dbReference>